<keyword evidence="6" id="KW-1185">Reference proteome</keyword>
<feature type="domain" description="Bifunctional inhibitor/plant lipid transfer protein/seed storage helical" evidence="4">
    <location>
        <begin position="33"/>
        <end position="119"/>
    </location>
</feature>
<dbReference type="Gene3D" id="1.10.110.10">
    <property type="entry name" value="Plant lipid-transfer and hydrophobic proteins"/>
    <property type="match status" value="1"/>
</dbReference>
<evidence type="ECO:0000313" key="5">
    <source>
        <dbReference type="EMBL" id="KAK9734250.1"/>
    </source>
</evidence>
<evidence type="ECO:0000256" key="1">
    <source>
        <dbReference type="ARBA" id="ARBA00009748"/>
    </source>
</evidence>
<keyword evidence="2" id="KW-0813">Transport</keyword>
<sequence>MANNNYNHPIIKLAIMGILLLNSAPWTDAALGCNVVVQSLVPCLSYFEGGGAGKVPGKCCAGIRNLNNQAKTTPDRQAVCKCLKDSANALKNINIGLAASIPSRCGVNLPYKLDPSTDCTKIH</sequence>
<dbReference type="SMART" id="SM00499">
    <property type="entry name" value="AAI"/>
    <property type="match status" value="1"/>
</dbReference>
<evidence type="ECO:0000313" key="6">
    <source>
        <dbReference type="Proteomes" id="UP001443914"/>
    </source>
</evidence>
<dbReference type="PROSITE" id="PS00597">
    <property type="entry name" value="PLANT_LTP"/>
    <property type="match status" value="1"/>
</dbReference>
<dbReference type="EMBL" id="JBDFQZ010000004">
    <property type="protein sequence ID" value="KAK9734250.1"/>
    <property type="molecule type" value="Genomic_DNA"/>
</dbReference>
<proteinExistence type="inferred from homology"/>
<dbReference type="PRINTS" id="PR00382">
    <property type="entry name" value="LIPIDTRNSFER"/>
</dbReference>
<dbReference type="InterPro" id="IPR000528">
    <property type="entry name" value="Plant_nsLTP"/>
</dbReference>
<comment type="similarity">
    <text evidence="1 2">Belongs to the plant LTP family.</text>
</comment>
<organism evidence="5 6">
    <name type="scientific">Saponaria officinalis</name>
    <name type="common">Common soapwort</name>
    <name type="synonym">Lychnis saponaria</name>
    <dbReference type="NCBI Taxonomy" id="3572"/>
    <lineage>
        <taxon>Eukaryota</taxon>
        <taxon>Viridiplantae</taxon>
        <taxon>Streptophyta</taxon>
        <taxon>Embryophyta</taxon>
        <taxon>Tracheophyta</taxon>
        <taxon>Spermatophyta</taxon>
        <taxon>Magnoliopsida</taxon>
        <taxon>eudicotyledons</taxon>
        <taxon>Gunneridae</taxon>
        <taxon>Pentapetalae</taxon>
        <taxon>Caryophyllales</taxon>
        <taxon>Caryophyllaceae</taxon>
        <taxon>Caryophylleae</taxon>
        <taxon>Saponaria</taxon>
    </lineage>
</organism>
<dbReference type="Proteomes" id="UP001443914">
    <property type="component" value="Unassembled WGS sequence"/>
</dbReference>
<dbReference type="GO" id="GO:0008289">
    <property type="term" value="F:lipid binding"/>
    <property type="evidence" value="ECO:0007669"/>
    <property type="project" value="UniProtKB-KW"/>
</dbReference>
<accession>A0AAW1LIU0</accession>
<feature type="chain" id="PRO_5043855966" description="Non-specific lipid-transfer protein" evidence="3">
    <location>
        <begin position="30"/>
        <end position="123"/>
    </location>
</feature>
<evidence type="ECO:0000259" key="4">
    <source>
        <dbReference type="SMART" id="SM00499"/>
    </source>
</evidence>
<dbReference type="CDD" id="cd01960">
    <property type="entry name" value="nsLTP1"/>
    <property type="match status" value="1"/>
</dbReference>
<keyword evidence="3" id="KW-0732">Signal</keyword>
<dbReference type="InterPro" id="IPR016140">
    <property type="entry name" value="Bifunc_inhib/LTP/seed_store"/>
</dbReference>
<evidence type="ECO:0000256" key="2">
    <source>
        <dbReference type="RuleBase" id="RU000628"/>
    </source>
</evidence>
<dbReference type="PANTHER" id="PTHR33076">
    <property type="entry name" value="NON-SPECIFIC LIPID-TRANSFER PROTEIN 2-RELATED"/>
    <property type="match status" value="1"/>
</dbReference>
<dbReference type="GO" id="GO:0006869">
    <property type="term" value="P:lipid transport"/>
    <property type="evidence" value="ECO:0007669"/>
    <property type="project" value="InterPro"/>
</dbReference>
<protein>
    <recommendedName>
        <fullName evidence="2">Non-specific lipid-transfer protein</fullName>
    </recommendedName>
</protein>
<gene>
    <name evidence="5" type="ORF">RND81_04G126100</name>
</gene>
<feature type="signal peptide" evidence="3">
    <location>
        <begin position="1"/>
        <end position="29"/>
    </location>
</feature>
<keyword evidence="2" id="KW-0446">Lipid-binding</keyword>
<dbReference type="Pfam" id="PF00234">
    <property type="entry name" value="Tryp_alpha_amyl"/>
    <property type="match status" value="1"/>
</dbReference>
<name>A0AAW1LIU0_SAPOF</name>
<evidence type="ECO:0000256" key="3">
    <source>
        <dbReference type="SAM" id="SignalP"/>
    </source>
</evidence>
<reference evidence="5" key="1">
    <citation type="submission" date="2024-03" db="EMBL/GenBank/DDBJ databases">
        <title>WGS assembly of Saponaria officinalis var. Norfolk2.</title>
        <authorList>
            <person name="Jenkins J."/>
            <person name="Shu S."/>
            <person name="Grimwood J."/>
            <person name="Barry K."/>
            <person name="Goodstein D."/>
            <person name="Schmutz J."/>
            <person name="Leebens-Mack J."/>
            <person name="Osbourn A."/>
        </authorList>
    </citation>
    <scope>NUCLEOTIDE SEQUENCE [LARGE SCALE GENOMIC DNA]</scope>
    <source>
        <strain evidence="5">JIC</strain>
    </source>
</reference>
<dbReference type="AlphaFoldDB" id="A0AAW1LIU0"/>
<comment type="function">
    <text evidence="2">Plant non-specific lipid-transfer proteins transfer phospholipids as well as galactolipids across membranes. May play a role in wax or cutin deposition in the cell walls of expanding epidermal cells and certain secretory tissues.</text>
</comment>
<dbReference type="SUPFAM" id="SSF47699">
    <property type="entry name" value="Bifunctional inhibitor/lipid-transfer protein/seed storage 2S albumin"/>
    <property type="match status" value="1"/>
</dbReference>
<dbReference type="InterPro" id="IPR036312">
    <property type="entry name" value="Bifun_inhib/LTP/seed_sf"/>
</dbReference>
<comment type="caution">
    <text evidence="5">The sequence shown here is derived from an EMBL/GenBank/DDBJ whole genome shotgun (WGS) entry which is preliminary data.</text>
</comment>